<dbReference type="EMBL" id="JAHRIN010025309">
    <property type="protein sequence ID" value="MEQ2199506.1"/>
    <property type="molecule type" value="Genomic_DNA"/>
</dbReference>
<comment type="caution">
    <text evidence="2">The sequence shown here is derived from an EMBL/GenBank/DDBJ whole genome shotgun (WGS) entry which is preliminary data.</text>
</comment>
<dbReference type="Proteomes" id="UP001434883">
    <property type="component" value="Unassembled WGS sequence"/>
</dbReference>
<evidence type="ECO:0000313" key="2">
    <source>
        <dbReference type="EMBL" id="MEQ2199506.1"/>
    </source>
</evidence>
<gene>
    <name evidence="2" type="ORF">XENOCAPTIV_000168</name>
</gene>
<sequence>MSRVKSSVQGAHIFSHPADAPPPLSGPLSPLRRAWKYPPIYSPYISTSRCGWLLFRSVSSYPNGLYPPNKAETLLFRSRARSCQSSDLHPNTPGCGVHVHGSERLRHC</sequence>
<proteinExistence type="predicted"/>
<reference evidence="2 3" key="1">
    <citation type="submission" date="2021-06" db="EMBL/GenBank/DDBJ databases">
        <authorList>
            <person name="Palmer J.M."/>
        </authorList>
    </citation>
    <scope>NUCLEOTIDE SEQUENCE [LARGE SCALE GENOMIC DNA]</scope>
    <source>
        <strain evidence="2 3">XC_2019</strain>
        <tissue evidence="2">Muscle</tissue>
    </source>
</reference>
<keyword evidence="3" id="KW-1185">Reference proteome</keyword>
<accession>A0ABV0QVN8</accession>
<name>A0ABV0QVN8_9TELE</name>
<protein>
    <submittedName>
        <fullName evidence="2">Uncharacterized protein</fullName>
    </submittedName>
</protein>
<feature type="region of interest" description="Disordered" evidence="1">
    <location>
        <begin position="1"/>
        <end position="25"/>
    </location>
</feature>
<organism evidence="2 3">
    <name type="scientific">Xenoophorus captivus</name>
    <dbReference type="NCBI Taxonomy" id="1517983"/>
    <lineage>
        <taxon>Eukaryota</taxon>
        <taxon>Metazoa</taxon>
        <taxon>Chordata</taxon>
        <taxon>Craniata</taxon>
        <taxon>Vertebrata</taxon>
        <taxon>Euteleostomi</taxon>
        <taxon>Actinopterygii</taxon>
        <taxon>Neopterygii</taxon>
        <taxon>Teleostei</taxon>
        <taxon>Neoteleostei</taxon>
        <taxon>Acanthomorphata</taxon>
        <taxon>Ovalentaria</taxon>
        <taxon>Atherinomorphae</taxon>
        <taxon>Cyprinodontiformes</taxon>
        <taxon>Goodeidae</taxon>
        <taxon>Xenoophorus</taxon>
    </lineage>
</organism>
<evidence type="ECO:0000256" key="1">
    <source>
        <dbReference type="SAM" id="MobiDB-lite"/>
    </source>
</evidence>
<evidence type="ECO:0000313" key="3">
    <source>
        <dbReference type="Proteomes" id="UP001434883"/>
    </source>
</evidence>